<name>A0A9P3PEX7_LYOSH</name>
<keyword evidence="3" id="KW-1185">Reference proteome</keyword>
<evidence type="ECO:0000256" key="1">
    <source>
        <dbReference type="SAM" id="MobiDB-lite"/>
    </source>
</evidence>
<proteinExistence type="predicted"/>
<evidence type="ECO:0000313" key="3">
    <source>
        <dbReference type="Proteomes" id="UP001063166"/>
    </source>
</evidence>
<dbReference type="EMBL" id="BRPK01000002">
    <property type="protein sequence ID" value="GLB34730.1"/>
    <property type="molecule type" value="Genomic_DNA"/>
</dbReference>
<dbReference type="Proteomes" id="UP001063166">
    <property type="component" value="Unassembled WGS sequence"/>
</dbReference>
<comment type="caution">
    <text evidence="2">The sequence shown here is derived from an EMBL/GenBank/DDBJ whole genome shotgun (WGS) entry which is preliminary data.</text>
</comment>
<accession>A0A9P3PEX7</accession>
<sequence>MKFWTLLPLTHISRDFEPDGLKAGETLTTHMSSSKLFAKGFCTRSSGGSMTRNEAFSWTDGRIWGQSRMREPYLFYDEKLPFDMVQASSAPMQRRSQTFRFVDSAPRNGPSSSALSHQDRTTLQHPGLVKQAYSAWVSPDPRMKPQKWHLTAYFTYAELTSLPTIDRDPLLRRIILPSGIYRSGNARSRCDEDVPTLGRSSVNGRKENRIPLLPSLQSTVPETDGDFVISPHSVAGRKALHVVWLVFSVRVIAETLGKHAEHFLQTTVSKRFPQIERNVPENSTGGRSGHLPSDG</sequence>
<feature type="region of interest" description="Disordered" evidence="1">
    <location>
        <begin position="274"/>
        <end position="295"/>
    </location>
</feature>
<dbReference type="AlphaFoldDB" id="A0A9P3PEX7"/>
<organism evidence="2 3">
    <name type="scientific">Lyophyllum shimeji</name>
    <name type="common">Hon-shimeji</name>
    <name type="synonym">Tricholoma shimeji</name>
    <dbReference type="NCBI Taxonomy" id="47721"/>
    <lineage>
        <taxon>Eukaryota</taxon>
        <taxon>Fungi</taxon>
        <taxon>Dikarya</taxon>
        <taxon>Basidiomycota</taxon>
        <taxon>Agaricomycotina</taxon>
        <taxon>Agaricomycetes</taxon>
        <taxon>Agaricomycetidae</taxon>
        <taxon>Agaricales</taxon>
        <taxon>Tricholomatineae</taxon>
        <taxon>Lyophyllaceae</taxon>
        <taxon>Lyophyllum</taxon>
    </lineage>
</organism>
<protein>
    <submittedName>
        <fullName evidence="2">Gti1/Pac2 family protein</fullName>
    </submittedName>
</protein>
<reference evidence="2" key="1">
    <citation type="submission" date="2022-07" db="EMBL/GenBank/DDBJ databases">
        <title>The genome of Lyophyllum shimeji provides insight into the initial evolution of ectomycorrhizal fungal genome.</title>
        <authorList>
            <person name="Kobayashi Y."/>
            <person name="Shibata T."/>
            <person name="Hirakawa H."/>
            <person name="Shigenobu S."/>
            <person name="Nishiyama T."/>
            <person name="Yamada A."/>
            <person name="Hasebe M."/>
            <person name="Kawaguchi M."/>
        </authorList>
    </citation>
    <scope>NUCLEOTIDE SEQUENCE</scope>
    <source>
        <strain evidence="2">AT787</strain>
    </source>
</reference>
<dbReference type="OrthoDB" id="5572844at2759"/>
<gene>
    <name evidence="2" type="ORF">LshimejAT787_0202950</name>
</gene>
<evidence type="ECO:0000313" key="2">
    <source>
        <dbReference type="EMBL" id="GLB34730.1"/>
    </source>
</evidence>